<dbReference type="PIRSF" id="PIRSF037565">
    <property type="entry name" value="RRNA_m2G_Mtase_RsmD_prd"/>
    <property type="match status" value="1"/>
</dbReference>
<comment type="function">
    <text evidence="8">Specifically methylates the guanine in position 1835 (m2G1835) of 23S rRNA.</text>
</comment>
<evidence type="ECO:0000256" key="5">
    <source>
        <dbReference type="ARBA" id="ARBA00022679"/>
    </source>
</evidence>
<evidence type="ECO:0000256" key="2">
    <source>
        <dbReference type="ARBA" id="ARBA00022490"/>
    </source>
</evidence>
<dbReference type="Proteomes" id="UP000004664">
    <property type="component" value="Unassembled WGS sequence"/>
</dbReference>
<dbReference type="InterPro" id="IPR029063">
    <property type="entry name" value="SAM-dependent_MTases_sf"/>
</dbReference>
<dbReference type="InterPro" id="IPR002052">
    <property type="entry name" value="DNA_methylase_N6_adenine_CS"/>
</dbReference>
<accession>G3IZZ9</accession>
<dbReference type="PROSITE" id="PS00092">
    <property type="entry name" value="N6_MTASE"/>
    <property type="match status" value="1"/>
</dbReference>
<keyword evidence="3 8" id="KW-0698">rRNA processing</keyword>
<proteinExistence type="inferred from homology"/>
<dbReference type="AlphaFoldDB" id="G3IZZ9"/>
<evidence type="ECO:0000313" key="12">
    <source>
        <dbReference type="Proteomes" id="UP000004664"/>
    </source>
</evidence>
<dbReference type="Gene3D" id="3.40.50.150">
    <property type="entry name" value="Vaccinia Virus protein VP39"/>
    <property type="match status" value="2"/>
</dbReference>
<dbReference type="InterPro" id="IPR058679">
    <property type="entry name" value="RlmG_N"/>
</dbReference>
<evidence type="ECO:0000313" key="11">
    <source>
        <dbReference type="EMBL" id="EGW20521.1"/>
    </source>
</evidence>
<evidence type="ECO:0000256" key="4">
    <source>
        <dbReference type="ARBA" id="ARBA00022603"/>
    </source>
</evidence>
<dbReference type="Pfam" id="PF05175">
    <property type="entry name" value="MTS"/>
    <property type="match status" value="1"/>
</dbReference>
<dbReference type="RefSeq" id="WP_006892857.1">
    <property type="nucleotide sequence ID" value="NZ_JH109153.1"/>
</dbReference>
<protein>
    <recommendedName>
        <fullName evidence="8">Ribosomal RNA large subunit methyltransferase G</fullName>
        <ecNumber evidence="8">2.1.1.174</ecNumber>
    </recommendedName>
    <alternativeName>
        <fullName evidence="8">23S rRNA m2G1835 methyltransferase</fullName>
    </alternativeName>
    <alternativeName>
        <fullName evidence="8">rRNA (guanine-N(2)-)-methyltransferase RlmG</fullName>
    </alternativeName>
</protein>
<dbReference type="CDD" id="cd02440">
    <property type="entry name" value="AdoMet_MTases"/>
    <property type="match status" value="1"/>
</dbReference>
<comment type="subcellular location">
    <subcellularLocation>
        <location evidence="8">Cytoplasm</location>
    </subcellularLocation>
</comment>
<feature type="domain" description="RlmG N-terminal" evidence="10">
    <location>
        <begin position="5"/>
        <end position="190"/>
    </location>
</feature>
<dbReference type="PRINTS" id="PR00506">
    <property type="entry name" value="D21N6MTFRASE"/>
</dbReference>
<dbReference type="InterPro" id="IPR017237">
    <property type="entry name" value="RLMG"/>
</dbReference>
<dbReference type="GO" id="GO:0009007">
    <property type="term" value="F:site-specific DNA-methyltransferase (adenine-specific) activity"/>
    <property type="evidence" value="ECO:0007669"/>
    <property type="project" value="UniProtKB-EC"/>
</dbReference>
<dbReference type="InterPro" id="IPR046977">
    <property type="entry name" value="RsmC/RlmG"/>
</dbReference>
<dbReference type="InterPro" id="IPR007848">
    <property type="entry name" value="Small_mtfrase_dom"/>
</dbReference>
<dbReference type="eggNOG" id="COG2813">
    <property type="taxonomic scope" value="Bacteria"/>
</dbReference>
<evidence type="ECO:0000256" key="1">
    <source>
        <dbReference type="ARBA" id="ARBA00006594"/>
    </source>
</evidence>
<dbReference type="SUPFAM" id="SSF53335">
    <property type="entry name" value="S-adenosyl-L-methionine-dependent methyltransferases"/>
    <property type="match status" value="2"/>
</dbReference>
<keyword evidence="12" id="KW-1185">Reference proteome</keyword>
<sequence>MSVRLSVAQGEFELNRLPKRPRELLRAWDAADEYLLDTLAEQLKLPDSSTRLTTGAARVLIVNDSFGALAVALSAFRPYAISDSFLSQQATRLNLAANGLPEHSVSLLNSLEMPEGVFDWVLIKVPKTLALLEDQLIHLHPHLTASTQVIVAGMIKTLPSSVWKLLERLVGPTTTSLAKKKARLIFASPDAALAVPPSPYPVCYRLENTEYLISNHANVFSRDSLDIGTRFFLQYLPARQDACDIIDLGCGNGLVGLIAAERCPAATVHFVDESFMAVASAKDNFQRAFGEQREASFRVGDGLMGVESESADLILCNPPFHQQNTVGDQIAVSLFKQSRRVLRKGGELWVIGNRHLDYHSYLDRFFGAHSVIAANSKFVIVKAVLAG</sequence>
<dbReference type="EC" id="2.1.1.174" evidence="8"/>
<dbReference type="GO" id="GO:0003677">
    <property type="term" value="F:DNA binding"/>
    <property type="evidence" value="ECO:0007669"/>
    <property type="project" value="InterPro"/>
</dbReference>
<keyword evidence="2 8" id="KW-0963">Cytoplasm</keyword>
<comment type="catalytic activity">
    <reaction evidence="8">
        <text>guanosine(1835) in 23S rRNA + S-adenosyl-L-methionine = N(2)-methylguanosine(1835) in 23S rRNA + S-adenosyl-L-homocysteine + H(+)</text>
        <dbReference type="Rhea" id="RHEA:42744"/>
        <dbReference type="Rhea" id="RHEA-COMP:10217"/>
        <dbReference type="Rhea" id="RHEA-COMP:10218"/>
        <dbReference type="ChEBI" id="CHEBI:15378"/>
        <dbReference type="ChEBI" id="CHEBI:57856"/>
        <dbReference type="ChEBI" id="CHEBI:59789"/>
        <dbReference type="ChEBI" id="CHEBI:74269"/>
        <dbReference type="ChEBI" id="CHEBI:74481"/>
        <dbReference type="EC" id="2.1.1.174"/>
    </reaction>
</comment>
<dbReference type="GO" id="GO:0052916">
    <property type="term" value="F:23S rRNA (guanine(1835)-N(2))-methyltransferase activity"/>
    <property type="evidence" value="ECO:0007669"/>
    <property type="project" value="UniProtKB-EC"/>
</dbReference>
<evidence type="ECO:0000256" key="6">
    <source>
        <dbReference type="ARBA" id="ARBA00022691"/>
    </source>
</evidence>
<comment type="similarity">
    <text evidence="8">Belongs to the methyltransferase superfamily. RlmG family.</text>
</comment>
<dbReference type="EMBL" id="JH109153">
    <property type="protein sequence ID" value="EGW20521.1"/>
    <property type="molecule type" value="Genomic_DNA"/>
</dbReference>
<keyword evidence="5 8" id="KW-0808">Transferase</keyword>
<evidence type="ECO:0000256" key="7">
    <source>
        <dbReference type="ARBA" id="ARBA00047942"/>
    </source>
</evidence>
<evidence type="ECO:0000259" key="10">
    <source>
        <dbReference type="Pfam" id="PF26049"/>
    </source>
</evidence>
<dbReference type="STRING" id="697282.Mettu_3667"/>
<evidence type="ECO:0000256" key="8">
    <source>
        <dbReference type="HAMAP-Rule" id="MF_01859"/>
    </source>
</evidence>
<gene>
    <name evidence="8" type="primary">rlmG</name>
    <name evidence="11" type="ORF">Mettu_3667</name>
</gene>
<dbReference type="PANTHER" id="PTHR47816:SF5">
    <property type="entry name" value="RIBOSOMAL RNA LARGE SUBUNIT METHYLTRANSFERASE G"/>
    <property type="match status" value="1"/>
</dbReference>
<dbReference type="PANTHER" id="PTHR47816">
    <property type="entry name" value="RIBOSOMAL RNA SMALL SUBUNIT METHYLTRANSFERASE C"/>
    <property type="match status" value="1"/>
</dbReference>
<comment type="catalytic activity">
    <reaction evidence="7">
        <text>a 2'-deoxyadenosine in DNA + S-adenosyl-L-methionine = an N(6)-methyl-2'-deoxyadenosine in DNA + S-adenosyl-L-homocysteine + H(+)</text>
        <dbReference type="Rhea" id="RHEA:15197"/>
        <dbReference type="Rhea" id="RHEA-COMP:12418"/>
        <dbReference type="Rhea" id="RHEA-COMP:12419"/>
        <dbReference type="ChEBI" id="CHEBI:15378"/>
        <dbReference type="ChEBI" id="CHEBI:57856"/>
        <dbReference type="ChEBI" id="CHEBI:59789"/>
        <dbReference type="ChEBI" id="CHEBI:90615"/>
        <dbReference type="ChEBI" id="CHEBI:90616"/>
        <dbReference type="EC" id="2.1.1.72"/>
    </reaction>
</comment>
<dbReference type="Pfam" id="PF26049">
    <property type="entry name" value="RLMG_N"/>
    <property type="match status" value="1"/>
</dbReference>
<dbReference type="OrthoDB" id="29650at2"/>
<keyword evidence="4 8" id="KW-0489">Methyltransferase</keyword>
<dbReference type="GO" id="GO:0005737">
    <property type="term" value="C:cytoplasm"/>
    <property type="evidence" value="ECO:0007669"/>
    <property type="project" value="UniProtKB-SubCell"/>
</dbReference>
<comment type="similarity">
    <text evidence="1">Belongs to the N(4)/N(6)-methyltransferase family.</text>
</comment>
<keyword evidence="6 8" id="KW-0949">S-adenosyl-L-methionine</keyword>
<evidence type="ECO:0000256" key="3">
    <source>
        <dbReference type="ARBA" id="ARBA00022552"/>
    </source>
</evidence>
<dbReference type="HOGENOM" id="CLU_040288_4_0_6"/>
<dbReference type="InterPro" id="IPR002295">
    <property type="entry name" value="N4/N6-MTase_EcoPI_Mod-like"/>
</dbReference>
<evidence type="ECO:0000259" key="9">
    <source>
        <dbReference type="Pfam" id="PF05175"/>
    </source>
</evidence>
<organism evidence="11 12">
    <name type="scientific">Methylobacter tundripaludum (strain ATCC BAA-1195 / DSM 17260 / SV96)</name>
    <dbReference type="NCBI Taxonomy" id="697282"/>
    <lineage>
        <taxon>Bacteria</taxon>
        <taxon>Pseudomonadati</taxon>
        <taxon>Pseudomonadota</taxon>
        <taxon>Gammaproteobacteria</taxon>
        <taxon>Methylococcales</taxon>
        <taxon>Methylococcaceae</taxon>
        <taxon>Methylobacter</taxon>
    </lineage>
</organism>
<name>G3IZZ9_METTV</name>
<dbReference type="HAMAP" id="MF_01859">
    <property type="entry name" value="23SrRNA_methyltr_G"/>
    <property type="match status" value="1"/>
</dbReference>
<feature type="domain" description="Methyltransferase small" evidence="9">
    <location>
        <begin position="211"/>
        <end position="381"/>
    </location>
</feature>
<reference evidence="11 12" key="1">
    <citation type="submission" date="2011-06" db="EMBL/GenBank/DDBJ databases">
        <title>Genomic sequence of Methylobacter tundripaludum SV96.</title>
        <authorList>
            <consortium name="US DOE Joint Genome Institute"/>
            <person name="Lucas S."/>
            <person name="Han J."/>
            <person name="Lapidus A."/>
            <person name="Cheng J.-F."/>
            <person name="Goodwin L."/>
            <person name="Pitluck S."/>
            <person name="Held B."/>
            <person name="Detter J.C."/>
            <person name="Han C."/>
            <person name="Tapia R."/>
            <person name="Land M."/>
            <person name="Hauser L."/>
            <person name="Kyrpides N."/>
            <person name="Ivanova N."/>
            <person name="Ovchinnikova G."/>
            <person name="Pagani I."/>
            <person name="Klotz M.G."/>
            <person name="Dispirito A.A."/>
            <person name="Murrell J.C."/>
            <person name="Dunfield P."/>
            <person name="Kalyuzhnaya M.G."/>
            <person name="Svenning M."/>
            <person name="Trotsenko Y.A."/>
            <person name="Stein L.Y."/>
            <person name="Woyke T."/>
        </authorList>
    </citation>
    <scope>NUCLEOTIDE SEQUENCE [LARGE SCALE GENOMIC DNA]</scope>
    <source>
        <strain evidence="12">ATCC BAA-1195 / DSM 17260 / SV96</strain>
    </source>
</reference>